<keyword evidence="3" id="KW-0808">Transferase</keyword>
<comment type="similarity">
    <text evidence="2">Belongs to the glycosyltransferase 47 family.</text>
</comment>
<dbReference type="EMBL" id="OIVN01002479">
    <property type="protein sequence ID" value="SPD03980.1"/>
    <property type="molecule type" value="Genomic_DNA"/>
</dbReference>
<evidence type="ECO:0000256" key="5">
    <source>
        <dbReference type="ARBA" id="ARBA00023034"/>
    </source>
</evidence>
<reference evidence="8" key="1">
    <citation type="submission" date="2018-02" db="EMBL/GenBank/DDBJ databases">
        <authorList>
            <person name="Cohen D.B."/>
            <person name="Kent A.D."/>
        </authorList>
    </citation>
    <scope>NUCLEOTIDE SEQUENCE</scope>
</reference>
<evidence type="ECO:0000256" key="3">
    <source>
        <dbReference type="ARBA" id="ARBA00022676"/>
    </source>
</evidence>
<dbReference type="PANTHER" id="PTHR11062">
    <property type="entry name" value="EXOSTOSIN HEPARAN SULFATE GLYCOSYLTRANSFERASE -RELATED"/>
    <property type="match status" value="1"/>
</dbReference>
<evidence type="ECO:0000259" key="7">
    <source>
        <dbReference type="Pfam" id="PF03016"/>
    </source>
</evidence>
<comment type="subcellular location">
    <subcellularLocation>
        <location evidence="1">Golgi apparatus membrane</location>
        <topology evidence="1">Single-pass type II membrane protein</topology>
    </subcellularLocation>
</comment>
<protein>
    <recommendedName>
        <fullName evidence="7">Exostosin GT47 domain-containing protein</fullName>
    </recommendedName>
</protein>
<feature type="domain" description="Exostosin GT47" evidence="7">
    <location>
        <begin position="288"/>
        <end position="336"/>
    </location>
</feature>
<dbReference type="AlphaFoldDB" id="A0A2N9GX99"/>
<dbReference type="InterPro" id="IPR040911">
    <property type="entry name" value="Exostosin_GT47"/>
</dbReference>
<feature type="domain" description="Exostosin GT47" evidence="7">
    <location>
        <begin position="126"/>
        <end position="278"/>
    </location>
</feature>
<keyword evidence="3" id="KW-0328">Glycosyltransferase</keyword>
<keyword evidence="6" id="KW-0812">Transmembrane</keyword>
<keyword evidence="5" id="KW-0333">Golgi apparatus</keyword>
<dbReference type="PANTHER" id="PTHR11062:SF217">
    <property type="entry name" value="EXOSTOSIN FAMILY PROTEIN"/>
    <property type="match status" value="1"/>
</dbReference>
<evidence type="ECO:0000256" key="6">
    <source>
        <dbReference type="SAM" id="Phobius"/>
    </source>
</evidence>
<evidence type="ECO:0000256" key="1">
    <source>
        <dbReference type="ARBA" id="ARBA00004323"/>
    </source>
</evidence>
<feature type="transmembrane region" description="Helical" evidence="6">
    <location>
        <begin position="7"/>
        <end position="24"/>
    </location>
</feature>
<dbReference type="Pfam" id="PF03016">
    <property type="entry name" value="Exostosin_GT47"/>
    <property type="match status" value="2"/>
</dbReference>
<evidence type="ECO:0000256" key="2">
    <source>
        <dbReference type="ARBA" id="ARBA00010271"/>
    </source>
</evidence>
<name>A0A2N9GX99_FAGSY</name>
<dbReference type="GO" id="GO:0000139">
    <property type="term" value="C:Golgi membrane"/>
    <property type="evidence" value="ECO:0007669"/>
    <property type="project" value="UniProtKB-SubCell"/>
</dbReference>
<keyword evidence="4" id="KW-0735">Signal-anchor</keyword>
<gene>
    <name evidence="8" type="ORF">FSB_LOCUS31862</name>
</gene>
<proteinExistence type="inferred from homology"/>
<dbReference type="GO" id="GO:0016757">
    <property type="term" value="F:glycosyltransferase activity"/>
    <property type="evidence" value="ECO:0007669"/>
    <property type="project" value="UniProtKB-KW"/>
</dbReference>
<dbReference type="InterPro" id="IPR004263">
    <property type="entry name" value="Exostosin"/>
</dbReference>
<sequence length="352" mass="40320">MRRYTNVIAFVVASFAVVSVVIITKCSNGLSWSYFSSYTGTWTTSLGLPSSSPTNPTFPSYIDKRAKKRDEKVERLEAGLDKVRALIREAARTDNRTSAVEDADYVPQGDIYRNANVFHRSYLLMERLFKIFIYKEGEPPLFHNGPCKNIYSMEGVFLSLMETDTKFQTWDPDEAHVFYLPFSVVMIIALLFDPIIRDKAVLERTVVDYVNLISHRYPYWNRSLGADHFMLSCHDWGPRATWYVPQLYFTSIRVLCNANTSEYFNPKKDASFPEINLFMKDSPEGLSYDDMMKKSKYCICPSGHEVASPRIAEAIYAECVPVIISQHYVLPFSDVLSDVLNLGLIHDSNFSE</sequence>
<keyword evidence="6" id="KW-1133">Transmembrane helix</keyword>
<evidence type="ECO:0000256" key="4">
    <source>
        <dbReference type="ARBA" id="ARBA00022968"/>
    </source>
</evidence>
<evidence type="ECO:0000313" key="8">
    <source>
        <dbReference type="EMBL" id="SPD03980.1"/>
    </source>
</evidence>
<organism evidence="8">
    <name type="scientific">Fagus sylvatica</name>
    <name type="common">Beechnut</name>
    <dbReference type="NCBI Taxonomy" id="28930"/>
    <lineage>
        <taxon>Eukaryota</taxon>
        <taxon>Viridiplantae</taxon>
        <taxon>Streptophyta</taxon>
        <taxon>Embryophyta</taxon>
        <taxon>Tracheophyta</taxon>
        <taxon>Spermatophyta</taxon>
        <taxon>Magnoliopsida</taxon>
        <taxon>eudicotyledons</taxon>
        <taxon>Gunneridae</taxon>
        <taxon>Pentapetalae</taxon>
        <taxon>rosids</taxon>
        <taxon>fabids</taxon>
        <taxon>Fagales</taxon>
        <taxon>Fagaceae</taxon>
        <taxon>Fagus</taxon>
    </lineage>
</organism>
<keyword evidence="6" id="KW-0472">Membrane</keyword>
<accession>A0A2N9GX99</accession>